<dbReference type="GO" id="GO:0019898">
    <property type="term" value="C:extrinsic component of membrane"/>
    <property type="evidence" value="ECO:0007669"/>
    <property type="project" value="InterPro"/>
</dbReference>
<dbReference type="Gene3D" id="2.40.30.170">
    <property type="match status" value="1"/>
</dbReference>
<comment type="caution">
    <text evidence="6">The sequence shown here is derived from an EMBL/GenBank/DDBJ whole genome shotgun (WGS) entry which is preliminary data.</text>
</comment>
<dbReference type="SUPFAM" id="SSF111369">
    <property type="entry name" value="HlyD-like secretion proteins"/>
    <property type="match status" value="1"/>
</dbReference>
<protein>
    <submittedName>
        <fullName evidence="6">Efflux transporter periplasmic adaptor subunit</fullName>
    </submittedName>
</protein>
<dbReference type="Pfam" id="PF25954">
    <property type="entry name" value="Beta-barrel_RND_2"/>
    <property type="match status" value="1"/>
</dbReference>
<evidence type="ECO:0000256" key="2">
    <source>
        <dbReference type="ARBA" id="ARBA00023054"/>
    </source>
</evidence>
<evidence type="ECO:0000313" key="6">
    <source>
        <dbReference type="EMBL" id="OAI21181.1"/>
    </source>
</evidence>
<dbReference type="AlphaFoldDB" id="A0A177NTE2"/>
<dbReference type="InterPro" id="IPR030190">
    <property type="entry name" value="MacA_alpha-hairpin_sf"/>
</dbReference>
<keyword evidence="7" id="KW-1185">Reference proteome</keyword>
<keyword evidence="2" id="KW-0175">Coiled coil</keyword>
<dbReference type="InterPro" id="IPR058792">
    <property type="entry name" value="Beta-barrel_RND_2"/>
</dbReference>
<evidence type="ECO:0000313" key="7">
    <source>
        <dbReference type="Proteomes" id="UP000078476"/>
    </source>
</evidence>
<feature type="domain" description="CusB-like beta-barrel" evidence="5">
    <location>
        <begin position="234"/>
        <end position="305"/>
    </location>
</feature>
<dbReference type="GO" id="GO:1990281">
    <property type="term" value="C:efflux pump complex"/>
    <property type="evidence" value="ECO:0007669"/>
    <property type="project" value="TreeGrafter"/>
</dbReference>
<dbReference type="GO" id="GO:0030313">
    <property type="term" value="C:cell envelope"/>
    <property type="evidence" value="ECO:0007669"/>
    <property type="project" value="UniProtKB-SubCell"/>
</dbReference>
<organism evidence="6 7">
    <name type="scientific">Methylomonas lenta</name>
    <dbReference type="NCBI Taxonomy" id="980561"/>
    <lineage>
        <taxon>Bacteria</taxon>
        <taxon>Pseudomonadati</taxon>
        <taxon>Pseudomonadota</taxon>
        <taxon>Gammaproteobacteria</taxon>
        <taxon>Methylococcales</taxon>
        <taxon>Methylococcaceae</taxon>
        <taxon>Methylomonas</taxon>
    </lineage>
</organism>
<gene>
    <name evidence="6" type="ORF">A1359_19725</name>
</gene>
<dbReference type="InterPro" id="IPR058625">
    <property type="entry name" value="MdtA-like_BSH"/>
</dbReference>
<accession>A0A177NTE2</accession>
<dbReference type="STRING" id="980561.A1359_19725"/>
<proteinExistence type="inferred from homology"/>
<dbReference type="PANTHER" id="PTHR30469">
    <property type="entry name" value="MULTIDRUG RESISTANCE PROTEIN MDTA"/>
    <property type="match status" value="1"/>
</dbReference>
<dbReference type="GO" id="GO:1990195">
    <property type="term" value="C:macrolide transmembrane transporter complex"/>
    <property type="evidence" value="ECO:0007669"/>
    <property type="project" value="InterPro"/>
</dbReference>
<dbReference type="Proteomes" id="UP000078476">
    <property type="component" value="Unassembled WGS sequence"/>
</dbReference>
<dbReference type="GO" id="GO:1990961">
    <property type="term" value="P:xenobiotic detoxification by transmembrane export across the plasma membrane"/>
    <property type="evidence" value="ECO:0007669"/>
    <property type="project" value="InterPro"/>
</dbReference>
<reference evidence="6 7" key="1">
    <citation type="submission" date="2016-03" db="EMBL/GenBank/DDBJ databases">
        <authorList>
            <person name="Ploux O."/>
        </authorList>
    </citation>
    <scope>NUCLEOTIDE SEQUENCE [LARGE SCALE GENOMIC DNA]</scope>
    <source>
        <strain evidence="6 7">R-45370</strain>
    </source>
</reference>
<comment type="similarity">
    <text evidence="1">Belongs to the membrane fusion protein (MFP) (TC 8.A.1) family.</text>
</comment>
<evidence type="ECO:0000256" key="1">
    <source>
        <dbReference type="ARBA" id="ARBA00009477"/>
    </source>
</evidence>
<dbReference type="Gene3D" id="6.10.140.1990">
    <property type="match status" value="1"/>
</dbReference>
<sequence length="402" mass="44511">MQTNPISFGGRLKRYRWLLLAMLTLTAGIAGVEHFKNKEKTQPENNLLTVTIGDLEEAVTAQGKLEPKEYVEVGAQVTGQLQKLYVDIGDEVTAGQLLVEIDPRVYAARVQADEANIKNLRAQLSGQQANVVFARQLFERNRKLMDSKGVSEQDYQNSEFNYKKAVATAEANQAQIEQVQSTLSGDRTNLGYTKIFAPMDGTVVSRSARLGQTLNANQTTPMILQLAKLDAMTVRAQVAEADVMRLKPDMPVYFTTLGSGERRWHGSVRQILPSPEVVNNVVLYNVLVDVENRDRQLMSGMSTQMFFVLGTAKQVKLLPTAALGLRHPEADNEQGKGFMVKAANADGSEDKIVHIGLQTRRFAEVRDGLEDGAKVFAMLRKNDTGNGKKKDKGYPMRGVPRL</sequence>
<dbReference type="Gene3D" id="2.40.50.100">
    <property type="match status" value="1"/>
</dbReference>
<name>A0A177NTE2_9GAMM</name>
<evidence type="ECO:0000259" key="5">
    <source>
        <dbReference type="Pfam" id="PF25954"/>
    </source>
</evidence>
<dbReference type="NCBIfam" id="TIGR01730">
    <property type="entry name" value="RND_mfp"/>
    <property type="match status" value="1"/>
</dbReference>
<feature type="domain" description="Multidrug resistance protein MdtA-like alpha-helical hairpin" evidence="3">
    <location>
        <begin position="118"/>
        <end position="192"/>
    </location>
</feature>
<dbReference type="GO" id="GO:0015562">
    <property type="term" value="F:efflux transmembrane transporter activity"/>
    <property type="evidence" value="ECO:0007669"/>
    <property type="project" value="TreeGrafter"/>
</dbReference>
<feature type="domain" description="Multidrug resistance protein MdtA-like barrel-sandwich hybrid" evidence="4">
    <location>
        <begin position="70"/>
        <end position="224"/>
    </location>
</feature>
<dbReference type="PANTHER" id="PTHR30469:SF33">
    <property type="entry name" value="SLR1207 PROTEIN"/>
    <property type="match status" value="1"/>
</dbReference>
<dbReference type="Pfam" id="PF25917">
    <property type="entry name" value="BSH_RND"/>
    <property type="match status" value="1"/>
</dbReference>
<dbReference type="InterPro" id="IPR058624">
    <property type="entry name" value="MdtA-like_HH"/>
</dbReference>
<dbReference type="RefSeq" id="WP_066976767.1">
    <property type="nucleotide sequence ID" value="NZ_LUUI01000017.1"/>
</dbReference>
<dbReference type="EMBL" id="LUUI01000017">
    <property type="protein sequence ID" value="OAI21181.1"/>
    <property type="molecule type" value="Genomic_DNA"/>
</dbReference>
<evidence type="ECO:0000259" key="4">
    <source>
        <dbReference type="Pfam" id="PF25917"/>
    </source>
</evidence>
<dbReference type="InterPro" id="IPR006143">
    <property type="entry name" value="RND_pump_MFP"/>
</dbReference>
<evidence type="ECO:0000259" key="3">
    <source>
        <dbReference type="Pfam" id="PF25876"/>
    </source>
</evidence>
<dbReference type="Pfam" id="PF25876">
    <property type="entry name" value="HH_MFP_RND"/>
    <property type="match status" value="1"/>
</dbReference>